<dbReference type="SMART" id="SM00220">
    <property type="entry name" value="S_TKc"/>
    <property type="match status" value="2"/>
</dbReference>
<dbReference type="GO" id="GO:0005886">
    <property type="term" value="C:plasma membrane"/>
    <property type="evidence" value="ECO:0007669"/>
    <property type="project" value="TreeGrafter"/>
</dbReference>
<feature type="domain" description="Protein kinase" evidence="18">
    <location>
        <begin position="454"/>
        <end position="728"/>
    </location>
</feature>
<evidence type="ECO:0000259" key="18">
    <source>
        <dbReference type="PROSITE" id="PS50011"/>
    </source>
</evidence>
<dbReference type="GO" id="GO:0004674">
    <property type="term" value="F:protein serine/threonine kinase activity"/>
    <property type="evidence" value="ECO:0007669"/>
    <property type="project" value="UniProtKB-KW"/>
</dbReference>
<evidence type="ECO:0000256" key="15">
    <source>
        <dbReference type="ARBA" id="ARBA00047951"/>
    </source>
</evidence>
<comment type="subcellular location">
    <subcellularLocation>
        <location evidence="1">Membrane</location>
        <topology evidence="1">Single-pass type I membrane protein</topology>
    </subcellularLocation>
</comment>
<evidence type="ECO:0000256" key="5">
    <source>
        <dbReference type="ARBA" id="ARBA00022692"/>
    </source>
</evidence>
<evidence type="ECO:0000256" key="7">
    <source>
        <dbReference type="ARBA" id="ARBA00022741"/>
    </source>
</evidence>
<dbReference type="PANTHER" id="PTHR27005:SF297">
    <property type="entry name" value="WALL-ASSOCIATED RECEPTOR KINASE-LIKE 17-RELATED"/>
    <property type="match status" value="1"/>
</dbReference>
<dbReference type="GO" id="GO:0007166">
    <property type="term" value="P:cell surface receptor signaling pathway"/>
    <property type="evidence" value="ECO:0007669"/>
    <property type="project" value="InterPro"/>
</dbReference>
<dbReference type="InterPro" id="IPR049883">
    <property type="entry name" value="NOTCH1_EGF-like"/>
</dbReference>
<dbReference type="OrthoDB" id="4062651at2759"/>
<keyword evidence="5 17" id="KW-0812">Transmembrane</keyword>
<keyword evidence="13" id="KW-0325">Glycoprotein</keyword>
<keyword evidence="7" id="KW-0547">Nucleotide-binding</keyword>
<evidence type="ECO:0000256" key="8">
    <source>
        <dbReference type="ARBA" id="ARBA00022777"/>
    </source>
</evidence>
<protein>
    <recommendedName>
        <fullName evidence="18">Protein kinase domain-containing protein</fullName>
    </recommendedName>
</protein>
<evidence type="ECO:0000256" key="9">
    <source>
        <dbReference type="ARBA" id="ARBA00022840"/>
    </source>
</evidence>
<evidence type="ECO:0000256" key="10">
    <source>
        <dbReference type="ARBA" id="ARBA00022989"/>
    </source>
</evidence>
<evidence type="ECO:0000256" key="2">
    <source>
        <dbReference type="ARBA" id="ARBA00022527"/>
    </source>
</evidence>
<evidence type="ECO:0000256" key="3">
    <source>
        <dbReference type="ARBA" id="ARBA00022536"/>
    </source>
</evidence>
<feature type="transmembrane region" description="Helical" evidence="17">
    <location>
        <begin position="1138"/>
        <end position="1158"/>
    </location>
</feature>
<dbReference type="InterPro" id="IPR011009">
    <property type="entry name" value="Kinase-like_dom_sf"/>
</dbReference>
<proteinExistence type="predicted"/>
<sequence length="1497" mass="165697">MKTISRGIFTMYDVSPLTKAVCEYNVAASTCPSDCGGILIPYPFGIGKNCYLDKFYEIECQNTPTSRKHVPVLPSVGADVVSITLPNQKRDYRYGLYDSTRPYGLVTVKFPMITTGCSADEKESKVGLVMNLTGTPFFTDDLNSLIAVGCNSKVSMTEIKPNMVVCELNCNTRRDSHMINNIPFLKRTACSVDILPSTYTGEDCTDVEPDDTECDGNGCCQVGITQPQQVVGIDIESNDGNSTSCRVAFLTDEVYNLSNGTKPQELADKGYSTVTLGWVIQTNKTSSLNSFNCKFAKDNGYTTTISVEPETKCTCGTSTILGTSYANCECDKGYSGNPYIPEGCEDTDECKTIPEVCGKGGNCVNTIGGFQCAGDKTKPIVIGVGSGFGVLALVCGAWGLRKFLKKRRITKRRKKFFKRNGGLLLQQKLSTREGNVETTRIFSSRELEKATESFSENRVLGQGGQGTVYKGMLVDGKTVAVKKSKVLDEDKLQEFINEVVILSQINHRHVVKLLGCCLETEVPMLVYEFILNGNLFQHIHEESDDYTMIWGMRLRIAVDIAGALSYLHSFASSPIYHRDIKSTNILLDEKHRAKVADFGTSRSITIDQTHWTTVVSGTVGYVDPEYYRSSQYTDKSDVYSFGVVLAELITGDKPVVIVQNTQEIRSLAEHFRVAMKEKRLSDIMDGRIKDDCKPEQVMAVAKLAVKCLSSKGKKRPSMREVFMELERICTSPEESQMQIHTDEEEDEKEEEEEEVRNMINKGDSWSVGMTAPAFSIDASPSPSDVEPLFPRLTCSCPTECGGIQIPYPSGTRNGCYLEKSYAIECRSTATSRTLVPFLSLINKEVVSISLPTAYNYYDPLSYASIRVKIPITSSGCSTGGNESAGPVMNLKGSPFFIHGKNSLLAVGCNSKVSLTHIEPNMVGCELNCSATIEPSSNSIPFFNTAGCSSEALSYANTNDCTETRPEETGCDGNGCCQTSLPNEPRQVIGIRIERNDVNSTTTREDPCRVAFLTDELYTLTNATVPRELFAKGYATVSLGWVLQTKNHSFLNSLACKNRNDYDATSEPETTCACDRSTNSEISYASCVCNKGFDGNPYDFDGCMDVDECSFKPSNCKERESCVNFPGGYRCVGSKTTSIMIGASAGFGILFIAGGLWWLRKFIIKRRMTKRKKKFFKRNGGLLLQQELNTRQRNKATENFSENRVLGHGGQGTVYKGMLVDGRTVAVKKSKVVDEDKVQEFINEVVILSQINHRHVVKLLGSLSYLHTSASSPIYHRDIKSTNILLDEKHRAKVADFGTSRSITVDQTHWTTVVSGTVGYLDPEYYRSSQYTEKSDVYSFGVVLVELITGDRPVIMVQNTQETRSLADHFRRTMKEKRLSDIVDARIKDNCKPGQVMAVANLALKCLSWKGRKRPNMREVFMELERICTSSEDSQVQQIQIDEEEEEEEEEEVRNMVNRGDSWSVGVTAPALSSSSSSSSSDIEPLFPLPHADSIILK</sequence>
<keyword evidence="4" id="KW-0808">Transferase</keyword>
<dbReference type="InterPro" id="IPR000719">
    <property type="entry name" value="Prot_kinase_dom"/>
</dbReference>
<dbReference type="PROSITE" id="PS50011">
    <property type="entry name" value="PROTEIN_KINASE_DOM"/>
    <property type="match status" value="2"/>
</dbReference>
<keyword evidence="10 17" id="KW-1133">Transmembrane helix</keyword>
<dbReference type="Proteomes" id="UP000886595">
    <property type="component" value="Unassembled WGS sequence"/>
</dbReference>
<dbReference type="Gene3D" id="2.10.25.10">
    <property type="entry name" value="Laminin"/>
    <property type="match status" value="2"/>
</dbReference>
<feature type="compositionally biased region" description="Acidic residues" evidence="16">
    <location>
        <begin position="742"/>
        <end position="754"/>
    </location>
</feature>
<evidence type="ECO:0000256" key="4">
    <source>
        <dbReference type="ARBA" id="ARBA00022679"/>
    </source>
</evidence>
<keyword evidence="2" id="KW-0723">Serine/threonine-protein kinase</keyword>
<dbReference type="EMBL" id="JAAMPC010000043">
    <property type="protein sequence ID" value="KAG2244979.1"/>
    <property type="molecule type" value="Genomic_DNA"/>
</dbReference>
<accession>A0A8X7TKH3</accession>
<reference evidence="19 20" key="1">
    <citation type="submission" date="2020-02" db="EMBL/GenBank/DDBJ databases">
        <authorList>
            <person name="Ma Q."/>
            <person name="Huang Y."/>
            <person name="Song X."/>
            <person name="Pei D."/>
        </authorList>
    </citation>
    <scope>NUCLEOTIDE SEQUENCE [LARGE SCALE GENOMIC DNA]</scope>
    <source>
        <strain evidence="19">Sxm20200214</strain>
        <tissue evidence="19">Leaf</tissue>
    </source>
</reference>
<dbReference type="InterPro" id="IPR013695">
    <property type="entry name" value="WAK"/>
</dbReference>
<dbReference type="Pfam" id="PF00069">
    <property type="entry name" value="Pkinase"/>
    <property type="match status" value="2"/>
</dbReference>
<dbReference type="PROSITE" id="PS01187">
    <property type="entry name" value="EGF_CA"/>
    <property type="match status" value="2"/>
</dbReference>
<feature type="region of interest" description="Disordered" evidence="16">
    <location>
        <begin position="1440"/>
        <end position="1497"/>
    </location>
</feature>
<dbReference type="PANTHER" id="PTHR27005">
    <property type="entry name" value="WALL-ASSOCIATED RECEPTOR KINASE-LIKE 21"/>
    <property type="match status" value="1"/>
</dbReference>
<keyword evidence="3" id="KW-0245">EGF-like domain</keyword>
<dbReference type="GO" id="GO:0005509">
    <property type="term" value="F:calcium ion binding"/>
    <property type="evidence" value="ECO:0007669"/>
    <property type="project" value="InterPro"/>
</dbReference>
<comment type="catalytic activity">
    <reaction evidence="14">
        <text>L-seryl-[protein] + ATP = O-phospho-L-seryl-[protein] + ADP + H(+)</text>
        <dbReference type="Rhea" id="RHEA:17989"/>
        <dbReference type="Rhea" id="RHEA-COMP:9863"/>
        <dbReference type="Rhea" id="RHEA-COMP:11604"/>
        <dbReference type="ChEBI" id="CHEBI:15378"/>
        <dbReference type="ChEBI" id="CHEBI:29999"/>
        <dbReference type="ChEBI" id="CHEBI:30616"/>
        <dbReference type="ChEBI" id="CHEBI:83421"/>
        <dbReference type="ChEBI" id="CHEBI:456216"/>
    </reaction>
</comment>
<evidence type="ECO:0000256" key="1">
    <source>
        <dbReference type="ARBA" id="ARBA00004479"/>
    </source>
</evidence>
<dbReference type="InterPro" id="IPR018097">
    <property type="entry name" value="EGF_Ca-bd_CS"/>
</dbReference>
<keyword evidence="6" id="KW-0732">Signal</keyword>
<feature type="domain" description="Protein kinase" evidence="18">
    <location>
        <begin position="1135"/>
        <end position="1426"/>
    </location>
</feature>
<dbReference type="Pfam" id="PF08488">
    <property type="entry name" value="WAK"/>
    <property type="match status" value="2"/>
</dbReference>
<comment type="caution">
    <text evidence="19">The sequence shown here is derived from an EMBL/GenBank/DDBJ whole genome shotgun (WGS) entry which is preliminary data.</text>
</comment>
<dbReference type="Gene3D" id="3.30.200.20">
    <property type="entry name" value="Phosphorylase Kinase, domain 1"/>
    <property type="match status" value="2"/>
</dbReference>
<dbReference type="InterPro" id="IPR008271">
    <property type="entry name" value="Ser/Thr_kinase_AS"/>
</dbReference>
<feature type="region of interest" description="Disordered" evidence="16">
    <location>
        <begin position="733"/>
        <end position="754"/>
    </location>
</feature>
<keyword evidence="12" id="KW-1015">Disulfide bond</keyword>
<dbReference type="CDD" id="cd14066">
    <property type="entry name" value="STKc_IRAK"/>
    <property type="match status" value="1"/>
</dbReference>
<evidence type="ECO:0000313" key="19">
    <source>
        <dbReference type="EMBL" id="KAG2244979.1"/>
    </source>
</evidence>
<dbReference type="Pfam" id="PF07645">
    <property type="entry name" value="EGF_CA"/>
    <property type="match status" value="2"/>
</dbReference>
<evidence type="ECO:0000256" key="13">
    <source>
        <dbReference type="ARBA" id="ARBA00023180"/>
    </source>
</evidence>
<comment type="catalytic activity">
    <reaction evidence="15">
        <text>L-threonyl-[protein] + ATP = O-phospho-L-threonyl-[protein] + ADP + H(+)</text>
        <dbReference type="Rhea" id="RHEA:46608"/>
        <dbReference type="Rhea" id="RHEA-COMP:11060"/>
        <dbReference type="Rhea" id="RHEA-COMP:11605"/>
        <dbReference type="ChEBI" id="CHEBI:15378"/>
        <dbReference type="ChEBI" id="CHEBI:30013"/>
        <dbReference type="ChEBI" id="CHEBI:30616"/>
        <dbReference type="ChEBI" id="CHEBI:61977"/>
        <dbReference type="ChEBI" id="CHEBI:456216"/>
    </reaction>
</comment>
<evidence type="ECO:0000256" key="6">
    <source>
        <dbReference type="ARBA" id="ARBA00022729"/>
    </source>
</evidence>
<organism evidence="19 20">
    <name type="scientific">Brassica carinata</name>
    <name type="common">Ethiopian mustard</name>
    <name type="synonym">Abyssinian cabbage</name>
    <dbReference type="NCBI Taxonomy" id="52824"/>
    <lineage>
        <taxon>Eukaryota</taxon>
        <taxon>Viridiplantae</taxon>
        <taxon>Streptophyta</taxon>
        <taxon>Embryophyta</taxon>
        <taxon>Tracheophyta</taxon>
        <taxon>Spermatophyta</taxon>
        <taxon>Magnoliopsida</taxon>
        <taxon>eudicotyledons</taxon>
        <taxon>Gunneridae</taxon>
        <taxon>Pentapetalae</taxon>
        <taxon>rosids</taxon>
        <taxon>malvids</taxon>
        <taxon>Brassicales</taxon>
        <taxon>Brassicaceae</taxon>
        <taxon>Brassiceae</taxon>
        <taxon>Brassica</taxon>
    </lineage>
</organism>
<evidence type="ECO:0000256" key="16">
    <source>
        <dbReference type="SAM" id="MobiDB-lite"/>
    </source>
</evidence>
<evidence type="ECO:0000256" key="17">
    <source>
        <dbReference type="SAM" id="Phobius"/>
    </source>
</evidence>
<dbReference type="CDD" id="cd00054">
    <property type="entry name" value="EGF_CA"/>
    <property type="match status" value="2"/>
</dbReference>
<evidence type="ECO:0000256" key="11">
    <source>
        <dbReference type="ARBA" id="ARBA00023136"/>
    </source>
</evidence>
<keyword evidence="8" id="KW-0418">Kinase</keyword>
<evidence type="ECO:0000313" key="20">
    <source>
        <dbReference type="Proteomes" id="UP000886595"/>
    </source>
</evidence>
<dbReference type="FunFam" id="1.10.510.10:FF:000084">
    <property type="entry name" value="Wall-associated receptor kinase 2"/>
    <property type="match status" value="2"/>
</dbReference>
<keyword evidence="11 17" id="KW-0472">Membrane</keyword>
<name>A0A8X7TKH3_BRACI</name>
<keyword evidence="9" id="KW-0067">ATP-binding</keyword>
<dbReference type="FunFam" id="3.30.200.20:FF:000043">
    <property type="entry name" value="Wall-associated receptor kinase 2"/>
    <property type="match status" value="1"/>
</dbReference>
<evidence type="ECO:0000256" key="14">
    <source>
        <dbReference type="ARBA" id="ARBA00047558"/>
    </source>
</evidence>
<dbReference type="SMART" id="SM00179">
    <property type="entry name" value="EGF_CA"/>
    <property type="match status" value="2"/>
</dbReference>
<dbReference type="Gene3D" id="1.10.510.10">
    <property type="entry name" value="Transferase(Phosphotransferase) domain 1"/>
    <property type="match status" value="2"/>
</dbReference>
<evidence type="ECO:0000256" key="12">
    <source>
        <dbReference type="ARBA" id="ARBA00023157"/>
    </source>
</evidence>
<dbReference type="InterPro" id="IPR001881">
    <property type="entry name" value="EGF-like_Ca-bd_dom"/>
</dbReference>
<feature type="compositionally biased region" description="Acidic residues" evidence="16">
    <location>
        <begin position="1440"/>
        <end position="1451"/>
    </location>
</feature>
<dbReference type="PROSITE" id="PS00108">
    <property type="entry name" value="PROTEIN_KINASE_ST"/>
    <property type="match status" value="2"/>
</dbReference>
<gene>
    <name evidence="19" type="ORF">Bca52824_093165</name>
</gene>
<dbReference type="SUPFAM" id="SSF56112">
    <property type="entry name" value="Protein kinase-like (PK-like)"/>
    <property type="match status" value="2"/>
</dbReference>
<dbReference type="GO" id="GO:0005524">
    <property type="term" value="F:ATP binding"/>
    <property type="evidence" value="ECO:0007669"/>
    <property type="project" value="UniProtKB-KW"/>
</dbReference>
<dbReference type="InterPro" id="IPR045274">
    <property type="entry name" value="WAK-like"/>
</dbReference>
<keyword evidence="20" id="KW-1185">Reference proteome</keyword>